<organism evidence="4 5">
    <name type="scientific">Viridothelium virens</name>
    <name type="common">Speckled blister lichen</name>
    <name type="synonym">Trypethelium virens</name>
    <dbReference type="NCBI Taxonomy" id="1048519"/>
    <lineage>
        <taxon>Eukaryota</taxon>
        <taxon>Fungi</taxon>
        <taxon>Dikarya</taxon>
        <taxon>Ascomycota</taxon>
        <taxon>Pezizomycotina</taxon>
        <taxon>Dothideomycetes</taxon>
        <taxon>Dothideomycetes incertae sedis</taxon>
        <taxon>Trypetheliales</taxon>
        <taxon>Trypetheliaceae</taxon>
        <taxon>Viridothelium</taxon>
    </lineage>
</organism>
<dbReference type="PANTHER" id="PTHR23140:SF0">
    <property type="entry name" value="U2 SNRNP-ASSOCIATED SURP MOTIF-CONTAINING PROTEIN"/>
    <property type="match status" value="1"/>
</dbReference>
<dbReference type="PROSITE" id="PS51391">
    <property type="entry name" value="CID"/>
    <property type="match status" value="1"/>
</dbReference>
<sequence length="844" mass="93672">MADKSTIKEFPDISDKLKAAPKKTIFERQKAEAEAKRLREEEETAAVLKDFVKSFDDDNDTLPSSRLAGKFEGAAAPGSGALRGGAPPGSAPKRHFAPTQSNLPKSGPGSLGPDPTFPPFPRKRGPDGYPKEQGREQGLFSYEQSSSKSKDVAAAFGDPDDLGENPEDTRAMEKAAPKPTVHLSSLPPGTPQAEIRALIPSNLKVDGVKILPPSAPGSQERKSMSALITLSPDTPAMEIDTAIGQLQNRYLGKGYYLFISRHLSSATFGGNFTANSVLTPAAKLPFNAKPLRPTSFGSLNRAPPPGTTHNFAPPSSLAPSVPSQPNGEPQLVVYVTIPTDLGLIRHIHSIIEKMMEFGPEFEALLMSCEEVQKNEIWAWMWDARSEAGVYYRWKLWELMTGYEPKKHPGELVRIYDEGPLWRPPPVHIPFEWVTSFEEIVECSDYDSSAEEESDDDNIASRHRDHLAGEPSLTATEGEQKPFQFLNLLQRARLTRMIARLPTSTARLRRGHVASVTHFAIKYASIAMDEIIDLLVTNVELPFAYTSANPDRDRDSSNENSDSDGEAARNKDKEKEDKSSAKLVALYVITNLLNSCANAGVRGAWRYRSTFAPVLERRHIFEKLGRLEKEMQWGRIRTDKWKRAIGVVFNNWETNSVFDPDKIQHFKDVFEKPPLTAEEKKAIEKKEIEEQEKSKAKSKWKSVEEKAPKNKAALQSSPDRRPMHLHHSSDMQTNDEQMELDVTNDDATNPENADGVPMTDAEMTNLEIAEGDLKELLTEEEYAELQAIPKILRGDHSGKPADGSQNEPRTLGPSNDTLGEGETAAARAKRNRPKAMDMFADSDEE</sequence>
<evidence type="ECO:0000313" key="4">
    <source>
        <dbReference type="EMBL" id="KAF2235413.1"/>
    </source>
</evidence>
<gene>
    <name evidence="4" type="ORF">EV356DRAFT_500276</name>
</gene>
<dbReference type="GO" id="GO:0006396">
    <property type="term" value="P:RNA processing"/>
    <property type="evidence" value="ECO:0007669"/>
    <property type="project" value="InterPro"/>
</dbReference>
<feature type="compositionally biased region" description="Basic and acidic residues" evidence="2">
    <location>
        <begin position="167"/>
        <end position="176"/>
    </location>
</feature>
<accession>A0A6A6HD39</accession>
<feature type="compositionally biased region" description="Low complexity" evidence="2">
    <location>
        <begin position="313"/>
        <end position="324"/>
    </location>
</feature>
<evidence type="ECO:0000256" key="1">
    <source>
        <dbReference type="ARBA" id="ARBA00022884"/>
    </source>
</evidence>
<feature type="compositionally biased region" description="Basic and acidic residues" evidence="2">
    <location>
        <begin position="124"/>
        <end position="135"/>
    </location>
</feature>
<keyword evidence="1" id="KW-0694">RNA-binding</keyword>
<dbReference type="SUPFAM" id="SSF109905">
    <property type="entry name" value="Surp module (SWAP domain)"/>
    <property type="match status" value="1"/>
</dbReference>
<dbReference type="Pfam" id="PF01805">
    <property type="entry name" value="Surp"/>
    <property type="match status" value="1"/>
</dbReference>
<dbReference type="Gene3D" id="1.10.10.790">
    <property type="entry name" value="Surp module"/>
    <property type="match status" value="1"/>
</dbReference>
<evidence type="ECO:0000313" key="5">
    <source>
        <dbReference type="Proteomes" id="UP000800092"/>
    </source>
</evidence>
<evidence type="ECO:0000256" key="2">
    <source>
        <dbReference type="SAM" id="MobiDB-lite"/>
    </source>
</evidence>
<feature type="region of interest" description="Disordered" evidence="2">
    <location>
        <begin position="787"/>
        <end position="844"/>
    </location>
</feature>
<dbReference type="Proteomes" id="UP000800092">
    <property type="component" value="Unassembled WGS sequence"/>
</dbReference>
<dbReference type="InterPro" id="IPR008942">
    <property type="entry name" value="ENTH_VHS"/>
</dbReference>
<dbReference type="OrthoDB" id="377209at2759"/>
<dbReference type="InterPro" id="IPR035967">
    <property type="entry name" value="SWAP/Surp_sf"/>
</dbReference>
<dbReference type="InterPro" id="IPR006569">
    <property type="entry name" value="CID_dom"/>
</dbReference>
<reference evidence="4" key="1">
    <citation type="journal article" date="2020" name="Stud. Mycol.">
        <title>101 Dothideomycetes genomes: a test case for predicting lifestyles and emergence of pathogens.</title>
        <authorList>
            <person name="Haridas S."/>
            <person name="Albert R."/>
            <person name="Binder M."/>
            <person name="Bloem J."/>
            <person name="Labutti K."/>
            <person name="Salamov A."/>
            <person name="Andreopoulos B."/>
            <person name="Baker S."/>
            <person name="Barry K."/>
            <person name="Bills G."/>
            <person name="Bluhm B."/>
            <person name="Cannon C."/>
            <person name="Castanera R."/>
            <person name="Culley D."/>
            <person name="Daum C."/>
            <person name="Ezra D."/>
            <person name="Gonzalez J."/>
            <person name="Henrissat B."/>
            <person name="Kuo A."/>
            <person name="Liang C."/>
            <person name="Lipzen A."/>
            <person name="Lutzoni F."/>
            <person name="Magnuson J."/>
            <person name="Mondo S."/>
            <person name="Nolan M."/>
            <person name="Ohm R."/>
            <person name="Pangilinan J."/>
            <person name="Park H.-J."/>
            <person name="Ramirez L."/>
            <person name="Alfaro M."/>
            <person name="Sun H."/>
            <person name="Tritt A."/>
            <person name="Yoshinaga Y."/>
            <person name="Zwiers L.-H."/>
            <person name="Turgeon B."/>
            <person name="Goodwin S."/>
            <person name="Spatafora J."/>
            <person name="Crous P."/>
            <person name="Grigoriev I."/>
        </authorList>
    </citation>
    <scope>NUCLEOTIDE SEQUENCE</scope>
    <source>
        <strain evidence="4">Tuck. ex Michener</strain>
    </source>
</reference>
<name>A0A6A6HD39_VIRVR</name>
<dbReference type="EMBL" id="ML991791">
    <property type="protein sequence ID" value="KAF2235413.1"/>
    <property type="molecule type" value="Genomic_DNA"/>
</dbReference>
<dbReference type="Gene3D" id="1.25.40.90">
    <property type="match status" value="1"/>
</dbReference>
<protein>
    <recommendedName>
        <fullName evidence="3">CID domain-containing protein</fullName>
    </recommendedName>
</protein>
<dbReference type="AlphaFoldDB" id="A0A6A6HD39"/>
<dbReference type="PANTHER" id="PTHR23140">
    <property type="entry name" value="RNA PROCESSING PROTEIN LD23810P"/>
    <property type="match status" value="1"/>
</dbReference>
<dbReference type="InterPro" id="IPR000061">
    <property type="entry name" value="Surp"/>
</dbReference>
<dbReference type="InterPro" id="IPR051485">
    <property type="entry name" value="SR-CTD_assoc_factor"/>
</dbReference>
<dbReference type="GO" id="GO:0003723">
    <property type="term" value="F:RNA binding"/>
    <property type="evidence" value="ECO:0007669"/>
    <property type="project" value="UniProtKB-KW"/>
</dbReference>
<proteinExistence type="predicted"/>
<feature type="compositionally biased region" description="Basic and acidic residues" evidence="2">
    <location>
        <begin position="681"/>
        <end position="707"/>
    </location>
</feature>
<feature type="region of interest" description="Disordered" evidence="2">
    <location>
        <begin position="53"/>
        <end position="187"/>
    </location>
</feature>
<dbReference type="GO" id="GO:0005634">
    <property type="term" value="C:nucleus"/>
    <property type="evidence" value="ECO:0007669"/>
    <property type="project" value="TreeGrafter"/>
</dbReference>
<evidence type="ECO:0000259" key="3">
    <source>
        <dbReference type="PROSITE" id="PS51391"/>
    </source>
</evidence>
<feature type="region of interest" description="Disordered" evidence="2">
    <location>
        <begin position="681"/>
        <end position="760"/>
    </location>
</feature>
<feature type="region of interest" description="Disordered" evidence="2">
    <location>
        <begin position="545"/>
        <end position="575"/>
    </location>
</feature>
<feature type="compositionally biased region" description="Polar residues" evidence="2">
    <location>
        <begin position="802"/>
        <end position="816"/>
    </location>
</feature>
<keyword evidence="5" id="KW-1185">Reference proteome</keyword>
<feature type="domain" description="CID" evidence="3">
    <location>
        <begin position="485"/>
        <end position="673"/>
    </location>
</feature>
<feature type="compositionally biased region" description="Basic and acidic residues" evidence="2">
    <location>
        <begin position="565"/>
        <end position="575"/>
    </location>
</feature>
<feature type="region of interest" description="Disordered" evidence="2">
    <location>
        <begin position="295"/>
        <end position="324"/>
    </location>
</feature>